<dbReference type="OrthoDB" id="9780456at2"/>
<evidence type="ECO:0000259" key="3">
    <source>
        <dbReference type="Pfam" id="PF18152"/>
    </source>
</evidence>
<reference evidence="4 5" key="1">
    <citation type="submission" date="2018-03" db="EMBL/GenBank/DDBJ databases">
        <title>Genomic Encyclopedia of Archaeal and Bacterial Type Strains, Phase II (KMG-II): from individual species to whole genera.</title>
        <authorList>
            <person name="Goeker M."/>
        </authorList>
    </citation>
    <scope>NUCLEOTIDE SEQUENCE [LARGE SCALE GENOMIC DNA]</scope>
    <source>
        <strain evidence="4 5">DSM 13175</strain>
    </source>
</reference>
<evidence type="ECO:0000259" key="2">
    <source>
        <dbReference type="Pfam" id="PF00793"/>
    </source>
</evidence>
<evidence type="ECO:0000256" key="1">
    <source>
        <dbReference type="ARBA" id="ARBA00022679"/>
    </source>
</evidence>
<name>A0A2T0W732_9LACT</name>
<dbReference type="RefSeq" id="WP_106193743.1">
    <property type="nucleotide sequence ID" value="NZ_PVTO01000013.1"/>
</dbReference>
<dbReference type="InterPro" id="IPR006268">
    <property type="entry name" value="DAHP_syn_2"/>
</dbReference>
<organism evidence="4 5">
    <name type="scientific">Alkalibacterium olivapovliticus</name>
    <dbReference type="NCBI Taxonomy" id="99907"/>
    <lineage>
        <taxon>Bacteria</taxon>
        <taxon>Bacillati</taxon>
        <taxon>Bacillota</taxon>
        <taxon>Bacilli</taxon>
        <taxon>Lactobacillales</taxon>
        <taxon>Carnobacteriaceae</taxon>
        <taxon>Alkalibacterium</taxon>
    </lineage>
</organism>
<keyword evidence="5" id="KW-1185">Reference proteome</keyword>
<dbReference type="GO" id="GO:0009073">
    <property type="term" value="P:aromatic amino acid family biosynthetic process"/>
    <property type="evidence" value="ECO:0007669"/>
    <property type="project" value="InterPro"/>
</dbReference>
<sequence>MIIVLKQGTGSKAIKDITEKIEAQGVSISHFSDVKRDFLGVIGDTTGLDTHRIQARPEVEKIVRVEEPYKRANRKFHPENSEIQVGQETIGGHKLGIIAGPCSVESEEQIIRVAKQIKKAGANFLRGGAFKPRTSPYSFQGLELEGLRMLQAAKAETGLPIVTELMSVKWIDEFVDSVDMIQIGARNMQNFDLLKEVGKTNKPVLLKRGLSATYKEWLMSAEYIMSEGNENVILCERGIRTFETGTRNTLDIQAVPVIKKLSHLPIIVDPSHAGGMSYLVESGAKSGIVAGADGLMIEVHNDPENAWSDGEQCLTPDEFGLLMEKAQKLAEVEGRSVPLSTEVSTH</sequence>
<dbReference type="GO" id="GO:0016740">
    <property type="term" value="F:transferase activity"/>
    <property type="evidence" value="ECO:0007669"/>
    <property type="project" value="UniProtKB-KW"/>
</dbReference>
<dbReference type="Pfam" id="PF00793">
    <property type="entry name" value="DAHP_synth_1"/>
    <property type="match status" value="1"/>
</dbReference>
<evidence type="ECO:0000313" key="4">
    <source>
        <dbReference type="EMBL" id="PRY82314.1"/>
    </source>
</evidence>
<comment type="caution">
    <text evidence="4">The sequence shown here is derived from an EMBL/GenBank/DDBJ whole genome shotgun (WGS) entry which is preliminary data.</text>
</comment>
<feature type="domain" description="DAHP synthase ferredoxin-like" evidence="3">
    <location>
        <begin position="1"/>
        <end position="67"/>
    </location>
</feature>
<dbReference type="EMBL" id="PVTO01000013">
    <property type="protein sequence ID" value="PRY82314.1"/>
    <property type="molecule type" value="Genomic_DNA"/>
</dbReference>
<dbReference type="NCBIfam" id="TIGR01361">
    <property type="entry name" value="DAHP_synth_Bsub"/>
    <property type="match status" value="1"/>
</dbReference>
<dbReference type="AlphaFoldDB" id="A0A2T0W732"/>
<dbReference type="GO" id="GO:0016832">
    <property type="term" value="F:aldehyde-lyase activity"/>
    <property type="evidence" value="ECO:0007669"/>
    <property type="project" value="InterPro"/>
</dbReference>
<gene>
    <name evidence="4" type="ORF">CLV38_11351</name>
</gene>
<feature type="domain" description="DAHP synthetase I/KDSA" evidence="2">
    <location>
        <begin position="90"/>
        <end position="328"/>
    </location>
</feature>
<keyword evidence="1" id="KW-0808">Transferase</keyword>
<protein>
    <submittedName>
        <fullName evidence="4">3-deoxy-D-arabinoheptulosonate-7-phosphate synthase</fullName>
    </submittedName>
</protein>
<dbReference type="Gene3D" id="3.20.20.70">
    <property type="entry name" value="Aldolase class I"/>
    <property type="match status" value="1"/>
</dbReference>
<evidence type="ECO:0000313" key="5">
    <source>
        <dbReference type="Proteomes" id="UP000238205"/>
    </source>
</evidence>
<dbReference type="NCBIfam" id="NF006421">
    <property type="entry name" value="PRK08673.1"/>
    <property type="match status" value="1"/>
</dbReference>
<dbReference type="PANTHER" id="PTHR43018">
    <property type="entry name" value="PHOSPHO-2-DEHYDRO-3-DEOXYHEPTONATE ALDOLASE"/>
    <property type="match status" value="1"/>
</dbReference>
<dbReference type="Proteomes" id="UP000238205">
    <property type="component" value="Unassembled WGS sequence"/>
</dbReference>
<dbReference type="SUPFAM" id="SSF51569">
    <property type="entry name" value="Aldolase"/>
    <property type="match status" value="1"/>
</dbReference>
<dbReference type="Pfam" id="PF18152">
    <property type="entry name" value="DAHP_snth_FXD"/>
    <property type="match status" value="1"/>
</dbReference>
<dbReference type="InterPro" id="IPR006218">
    <property type="entry name" value="DAHP1/KDSA"/>
</dbReference>
<proteinExistence type="predicted"/>
<dbReference type="Gene3D" id="3.30.70.1140">
    <property type="entry name" value="Phospho-2-dehydro-3-deoxyheptonate aldolase, domain 1"/>
    <property type="match status" value="1"/>
</dbReference>
<dbReference type="InterPro" id="IPR052899">
    <property type="entry name" value="Class-I_DAHP_synthase"/>
</dbReference>
<accession>A0A2T0W732</accession>
<dbReference type="NCBIfam" id="NF009239">
    <property type="entry name" value="PRK12595.1"/>
    <property type="match status" value="1"/>
</dbReference>
<dbReference type="InterPro" id="IPR041071">
    <property type="entry name" value="DAHP_snth_FXD"/>
</dbReference>
<dbReference type="PANTHER" id="PTHR43018:SF2">
    <property type="entry name" value="PHOSPHO-2-DEHYDRO-3-DEOXYHEPTONATE ALDOLASE"/>
    <property type="match status" value="1"/>
</dbReference>
<dbReference type="InterPro" id="IPR013785">
    <property type="entry name" value="Aldolase_TIM"/>
</dbReference>